<dbReference type="InterPro" id="IPR038843">
    <property type="entry name" value="Sed1/Spi1"/>
</dbReference>
<evidence type="ECO:0008006" key="5">
    <source>
        <dbReference type="Google" id="ProtNLM"/>
    </source>
</evidence>
<evidence type="ECO:0000256" key="2">
    <source>
        <dbReference type="SAM" id="SignalP"/>
    </source>
</evidence>
<dbReference type="AlphaFoldDB" id="R7YUN5"/>
<dbReference type="PANTHER" id="PTHR35523">
    <property type="entry name" value="CELL WALL PROTEIN SED1"/>
    <property type="match status" value="1"/>
</dbReference>
<evidence type="ECO:0000313" key="4">
    <source>
        <dbReference type="Proteomes" id="UP000016924"/>
    </source>
</evidence>
<evidence type="ECO:0000256" key="1">
    <source>
        <dbReference type="SAM" id="MobiDB-lite"/>
    </source>
</evidence>
<proteinExistence type="predicted"/>
<keyword evidence="4" id="KW-1185">Reference proteome</keyword>
<dbReference type="eggNOG" id="ENOG502S7XK">
    <property type="taxonomic scope" value="Eukaryota"/>
</dbReference>
<accession>R7YUN5</accession>
<dbReference type="GO" id="GO:0009277">
    <property type="term" value="C:fungal-type cell wall"/>
    <property type="evidence" value="ECO:0007669"/>
    <property type="project" value="TreeGrafter"/>
</dbReference>
<dbReference type="OrthoDB" id="4094614at2759"/>
<dbReference type="GO" id="GO:0005199">
    <property type="term" value="F:structural constituent of cell wall"/>
    <property type="evidence" value="ECO:0007669"/>
    <property type="project" value="InterPro"/>
</dbReference>
<feature type="chain" id="PRO_5004450815" description="Clock-controlled protein 6" evidence="2">
    <location>
        <begin position="19"/>
        <end position="176"/>
    </location>
</feature>
<dbReference type="GO" id="GO:0031505">
    <property type="term" value="P:fungal-type cell wall organization"/>
    <property type="evidence" value="ECO:0007669"/>
    <property type="project" value="InterPro"/>
</dbReference>
<name>R7YUN5_CONA1</name>
<dbReference type="PANTHER" id="PTHR35523:SF1">
    <property type="entry name" value="CELL WALL PROTEIN SED1"/>
    <property type="match status" value="1"/>
</dbReference>
<dbReference type="RefSeq" id="XP_007780841.1">
    <property type="nucleotide sequence ID" value="XM_007782651.1"/>
</dbReference>
<sequence length="176" mass="17353">MRFSTVAATAALAVGASAWQGNSTAPVYITEVVTAYTTYCPTPTEITHGGSTYTVTEATTLTISDCPCTVTKPMTSSVVTSCATCTPVAPHVPSSSAPAPHVPSSSAPAPHVPSSSAHYNNGTTPITSSATHPAGTGSPSATRSGPIATFTGAANKAFAASGAGLAAVFGFAAYVL</sequence>
<organism evidence="3 4">
    <name type="scientific">Coniosporium apollinis (strain CBS 100218)</name>
    <name type="common">Rock-inhabiting black yeast</name>
    <dbReference type="NCBI Taxonomy" id="1168221"/>
    <lineage>
        <taxon>Eukaryota</taxon>
        <taxon>Fungi</taxon>
        <taxon>Dikarya</taxon>
        <taxon>Ascomycota</taxon>
        <taxon>Pezizomycotina</taxon>
        <taxon>Dothideomycetes</taxon>
        <taxon>Dothideomycetes incertae sedis</taxon>
        <taxon>Coniosporium</taxon>
    </lineage>
</organism>
<feature type="compositionally biased region" description="Low complexity" evidence="1">
    <location>
        <begin position="93"/>
        <end position="118"/>
    </location>
</feature>
<feature type="signal peptide" evidence="2">
    <location>
        <begin position="1"/>
        <end position="18"/>
    </location>
</feature>
<dbReference type="EMBL" id="JH767574">
    <property type="protein sequence ID" value="EON65524.1"/>
    <property type="molecule type" value="Genomic_DNA"/>
</dbReference>
<dbReference type="GeneID" id="19902073"/>
<reference evidence="4" key="1">
    <citation type="submission" date="2012-06" db="EMBL/GenBank/DDBJ databases">
        <title>The genome sequence of Coniosporium apollinis CBS 100218.</title>
        <authorList>
            <consortium name="The Broad Institute Genome Sequencing Platform"/>
            <person name="Cuomo C."/>
            <person name="Gorbushina A."/>
            <person name="Noack S."/>
            <person name="Walker B."/>
            <person name="Young S.K."/>
            <person name="Zeng Q."/>
            <person name="Gargeya S."/>
            <person name="Fitzgerald M."/>
            <person name="Haas B."/>
            <person name="Abouelleil A."/>
            <person name="Alvarado L."/>
            <person name="Arachchi H.M."/>
            <person name="Berlin A.M."/>
            <person name="Chapman S.B."/>
            <person name="Goldberg J."/>
            <person name="Griggs A."/>
            <person name="Gujja S."/>
            <person name="Hansen M."/>
            <person name="Howarth C."/>
            <person name="Imamovic A."/>
            <person name="Larimer J."/>
            <person name="McCowan C."/>
            <person name="Montmayeur A."/>
            <person name="Murphy C."/>
            <person name="Neiman D."/>
            <person name="Pearson M."/>
            <person name="Priest M."/>
            <person name="Roberts A."/>
            <person name="Saif S."/>
            <person name="Shea T."/>
            <person name="Sisk P."/>
            <person name="Sykes S."/>
            <person name="Wortman J."/>
            <person name="Nusbaum C."/>
            <person name="Birren B."/>
        </authorList>
    </citation>
    <scope>NUCLEOTIDE SEQUENCE [LARGE SCALE GENOMIC DNA]</scope>
    <source>
        <strain evidence="4">CBS 100218</strain>
    </source>
</reference>
<dbReference type="STRING" id="1168221.R7YUN5"/>
<gene>
    <name evidence="3" type="ORF">W97_04762</name>
</gene>
<dbReference type="HOGENOM" id="CLU_092869_1_0_1"/>
<evidence type="ECO:0000313" key="3">
    <source>
        <dbReference type="EMBL" id="EON65524.1"/>
    </source>
</evidence>
<dbReference type="Proteomes" id="UP000016924">
    <property type="component" value="Unassembled WGS sequence"/>
</dbReference>
<feature type="compositionally biased region" description="Polar residues" evidence="1">
    <location>
        <begin position="119"/>
        <end position="143"/>
    </location>
</feature>
<feature type="region of interest" description="Disordered" evidence="1">
    <location>
        <begin position="93"/>
        <end position="143"/>
    </location>
</feature>
<keyword evidence="2" id="KW-0732">Signal</keyword>
<dbReference type="OMA" id="CTITRPV"/>
<protein>
    <recommendedName>
        <fullName evidence="5">Clock-controlled protein 6</fullName>
    </recommendedName>
</protein>